<dbReference type="InterPro" id="IPR014825">
    <property type="entry name" value="DNA_alkylation"/>
</dbReference>
<dbReference type="RefSeq" id="WP_114353173.1">
    <property type="nucleotide sequence ID" value="NZ_QPJJ01000008.1"/>
</dbReference>
<dbReference type="Pfam" id="PF08713">
    <property type="entry name" value="DNA_alkylation"/>
    <property type="match status" value="1"/>
</dbReference>
<gene>
    <name evidence="1" type="ORF">DFR57_108123</name>
</gene>
<keyword evidence="2" id="KW-1185">Reference proteome</keyword>
<accession>A0A368XKK2</accession>
<dbReference type="OrthoDB" id="9797162at2"/>
<dbReference type="SUPFAM" id="SSF48371">
    <property type="entry name" value="ARM repeat"/>
    <property type="match status" value="1"/>
</dbReference>
<dbReference type="InterPro" id="IPR016024">
    <property type="entry name" value="ARM-type_fold"/>
</dbReference>
<name>A0A368XKK2_9BACI</name>
<dbReference type="Gene3D" id="1.25.40.290">
    <property type="entry name" value="ARM repeat domains"/>
    <property type="match status" value="1"/>
</dbReference>
<reference evidence="1 2" key="1">
    <citation type="submission" date="2018-07" db="EMBL/GenBank/DDBJ databases">
        <title>Genomic Encyclopedia of Type Strains, Phase IV (KMG-IV): sequencing the most valuable type-strain genomes for metagenomic binning, comparative biology and taxonomic classification.</title>
        <authorList>
            <person name="Goeker M."/>
        </authorList>
    </citation>
    <scope>NUCLEOTIDE SEQUENCE [LARGE SCALE GENOMIC DNA]</scope>
    <source>
        <strain evidence="1 2">DSM 27696</strain>
    </source>
</reference>
<evidence type="ECO:0000313" key="2">
    <source>
        <dbReference type="Proteomes" id="UP000252585"/>
    </source>
</evidence>
<protein>
    <submittedName>
        <fullName evidence="1">3-methyladenine DNA glycosylase AlkC</fullName>
    </submittedName>
</protein>
<dbReference type="EMBL" id="QPJJ01000008">
    <property type="protein sequence ID" value="RCW67027.1"/>
    <property type="molecule type" value="Genomic_DNA"/>
</dbReference>
<dbReference type="Proteomes" id="UP000252585">
    <property type="component" value="Unassembled WGS sequence"/>
</dbReference>
<evidence type="ECO:0000313" key="1">
    <source>
        <dbReference type="EMBL" id="RCW67027.1"/>
    </source>
</evidence>
<dbReference type="AlphaFoldDB" id="A0A368XKK2"/>
<organism evidence="1 2">
    <name type="scientific">Saliterribacillus persicus</name>
    <dbReference type="NCBI Taxonomy" id="930114"/>
    <lineage>
        <taxon>Bacteria</taxon>
        <taxon>Bacillati</taxon>
        <taxon>Bacillota</taxon>
        <taxon>Bacilli</taxon>
        <taxon>Bacillales</taxon>
        <taxon>Bacillaceae</taxon>
        <taxon>Saliterribacillus</taxon>
    </lineage>
</organism>
<sequence length="360" mass="41921">MTELLKDKYSPDFFEQFINIVKSRYTAFEENKFMNVIYDGEWDQKELKERMRHISIALNQTISEPYEDIIKILIDIAPECSGFEYLFFPDFVEVYGQEDWEVSMTALEHFTKYSSSEFAVRAFIMKNESKMMEQMKCWALNENHHVRRLATEGCRPRLPWAAPLTSFKKDPSLVIPILEQLKKDPSKYVQKSVANNLNDISKDHPAIVKEIIRKWSDRNPETEWILKHGSRTLLKNGDVETLHLFGYATPKDISVDNLSISKPKISLGETLTFSFNLNNESEHPQKLRVEYAIYFVKANGKQSKKIFHLSQKNYKGGVHTLTRKHVFKNLTTRKHYSGKHAISLLVNGEEKATTTFELLV</sequence>
<proteinExistence type="predicted"/>
<comment type="caution">
    <text evidence="1">The sequence shown here is derived from an EMBL/GenBank/DDBJ whole genome shotgun (WGS) entry which is preliminary data.</text>
</comment>